<evidence type="ECO:0000313" key="2">
    <source>
        <dbReference type="EMBL" id="KAK4759175.1"/>
    </source>
</evidence>
<gene>
    <name evidence="2" type="ORF">SAY87_022306</name>
</gene>
<dbReference type="AlphaFoldDB" id="A0AAN7KA11"/>
<reference evidence="2 3" key="1">
    <citation type="journal article" date="2023" name="Hortic Res">
        <title>Pangenome of water caltrop reveals structural variations and asymmetric subgenome divergence after allopolyploidization.</title>
        <authorList>
            <person name="Zhang X."/>
            <person name="Chen Y."/>
            <person name="Wang L."/>
            <person name="Yuan Y."/>
            <person name="Fang M."/>
            <person name="Shi L."/>
            <person name="Lu R."/>
            <person name="Comes H.P."/>
            <person name="Ma Y."/>
            <person name="Chen Y."/>
            <person name="Huang G."/>
            <person name="Zhou Y."/>
            <person name="Zheng Z."/>
            <person name="Qiu Y."/>
        </authorList>
    </citation>
    <scope>NUCLEOTIDE SEQUENCE [LARGE SCALE GENOMIC DNA]</scope>
    <source>
        <tissue evidence="2">Roots</tissue>
    </source>
</reference>
<feature type="transmembrane region" description="Helical" evidence="1">
    <location>
        <begin position="104"/>
        <end position="125"/>
    </location>
</feature>
<keyword evidence="3" id="KW-1185">Reference proteome</keyword>
<accession>A0AAN7KA11</accession>
<name>A0AAN7KA11_9MYRT</name>
<comment type="caution">
    <text evidence="2">The sequence shown here is derived from an EMBL/GenBank/DDBJ whole genome shotgun (WGS) entry which is preliminary data.</text>
</comment>
<keyword evidence="1" id="KW-1133">Transmembrane helix</keyword>
<protein>
    <submittedName>
        <fullName evidence="2">Uncharacterized protein</fullName>
    </submittedName>
</protein>
<dbReference type="Proteomes" id="UP001345219">
    <property type="component" value="Chromosome 17"/>
</dbReference>
<feature type="transmembrane region" description="Helical" evidence="1">
    <location>
        <begin position="31"/>
        <end position="49"/>
    </location>
</feature>
<keyword evidence="1" id="KW-0812">Transmembrane</keyword>
<organism evidence="2 3">
    <name type="scientific">Trapa incisa</name>
    <dbReference type="NCBI Taxonomy" id="236973"/>
    <lineage>
        <taxon>Eukaryota</taxon>
        <taxon>Viridiplantae</taxon>
        <taxon>Streptophyta</taxon>
        <taxon>Embryophyta</taxon>
        <taxon>Tracheophyta</taxon>
        <taxon>Spermatophyta</taxon>
        <taxon>Magnoliopsida</taxon>
        <taxon>eudicotyledons</taxon>
        <taxon>Gunneridae</taxon>
        <taxon>Pentapetalae</taxon>
        <taxon>rosids</taxon>
        <taxon>malvids</taxon>
        <taxon>Myrtales</taxon>
        <taxon>Lythraceae</taxon>
        <taxon>Trapa</taxon>
    </lineage>
</organism>
<evidence type="ECO:0000313" key="3">
    <source>
        <dbReference type="Proteomes" id="UP001345219"/>
    </source>
</evidence>
<sequence length="128" mass="14582">MSVSISMHSVSEFFSVRLLLLVNLPSEILETQAWIVIFLLQNLTVALLLRSKYCSLMEFVIPVSISVLYNLIRLGDHSVCMWLKSSTEEAELVLSAADQKDYKYVAFIVCFSYFCCSVNFQLLCFSLC</sequence>
<feature type="transmembrane region" description="Helical" evidence="1">
    <location>
        <begin position="56"/>
        <end position="72"/>
    </location>
</feature>
<keyword evidence="1" id="KW-0472">Membrane</keyword>
<proteinExistence type="predicted"/>
<evidence type="ECO:0000256" key="1">
    <source>
        <dbReference type="SAM" id="Phobius"/>
    </source>
</evidence>
<dbReference type="EMBL" id="JAXIOK010000011">
    <property type="protein sequence ID" value="KAK4759175.1"/>
    <property type="molecule type" value="Genomic_DNA"/>
</dbReference>